<evidence type="ECO:0000313" key="3">
    <source>
        <dbReference type="Proteomes" id="UP001150538"/>
    </source>
</evidence>
<keyword evidence="3" id="KW-1185">Reference proteome</keyword>
<feature type="region of interest" description="Disordered" evidence="1">
    <location>
        <begin position="29"/>
        <end position="53"/>
    </location>
</feature>
<evidence type="ECO:0000313" key="2">
    <source>
        <dbReference type="EMBL" id="KAJ1912733.1"/>
    </source>
</evidence>
<reference evidence="2" key="1">
    <citation type="submission" date="2022-07" db="EMBL/GenBank/DDBJ databases">
        <title>Phylogenomic reconstructions and comparative analyses of Kickxellomycotina fungi.</title>
        <authorList>
            <person name="Reynolds N.K."/>
            <person name="Stajich J.E."/>
            <person name="Barry K."/>
            <person name="Grigoriev I.V."/>
            <person name="Crous P."/>
            <person name="Smith M.E."/>
        </authorList>
    </citation>
    <scope>NUCLEOTIDE SEQUENCE</scope>
    <source>
        <strain evidence="2">NBRC 100468</strain>
    </source>
</reference>
<name>A0A9W8DPZ4_9FUNG</name>
<organism evidence="2 3">
    <name type="scientific">Mycoemilia scoparia</name>
    <dbReference type="NCBI Taxonomy" id="417184"/>
    <lineage>
        <taxon>Eukaryota</taxon>
        <taxon>Fungi</taxon>
        <taxon>Fungi incertae sedis</taxon>
        <taxon>Zoopagomycota</taxon>
        <taxon>Kickxellomycotina</taxon>
        <taxon>Kickxellomycetes</taxon>
        <taxon>Kickxellales</taxon>
        <taxon>Kickxellaceae</taxon>
        <taxon>Mycoemilia</taxon>
    </lineage>
</organism>
<feature type="compositionally biased region" description="Basic and acidic residues" evidence="1">
    <location>
        <begin position="29"/>
        <end position="47"/>
    </location>
</feature>
<accession>A0A9W8DPZ4</accession>
<dbReference type="AlphaFoldDB" id="A0A9W8DPZ4"/>
<dbReference type="Proteomes" id="UP001150538">
    <property type="component" value="Unassembled WGS sequence"/>
</dbReference>
<gene>
    <name evidence="2" type="ORF">H4219_005492</name>
</gene>
<proteinExistence type="predicted"/>
<evidence type="ECO:0000256" key="1">
    <source>
        <dbReference type="SAM" id="MobiDB-lite"/>
    </source>
</evidence>
<sequence length="496" mass="55476">MTIFAGNYKKVKTAVLKKTTVVGKHSDTYHDEISHDDDGVDKHDKVTESTSASSGIVSQAAGVDCDYSLENESDGETGLRKMKHLSIDTVAFGTHHHQQQLWERDSFDSPIEISEELRGGDCNESEIMYDDISDILDIGYIDRSSVFNTIDNKNGRETAKYCRPKRQFAHPSIEADSNGLLKSTSVKEADFLSLLMNTRRNILRISGKLICTIPTTDSIQRYIDIFMEIDDCCHDFMSAIVEGANQFARYYQSNAGAAYSGGTSSEFRKVTFDYFLVFPVIVSMDIGYLKSVLPADVIQPLKAKFQALKELVMLSTFIVSAIIDGNNMWDKCNSKTAYVSAPLLLGIYDHVEMVLSLSDYLSKETALQSNNGLGLDLLVNRFDPDSLFVKTADTQSFVKCNYCLHDLPDIPSMLKKSPKKIMSDFSLLLNSNFGIAFIAGIDKYYEGNEFSDSKGSRMQRQFVHHCSFQDEPTSKHFNLSGNKKGSQAFSLSQLFE</sequence>
<comment type="caution">
    <text evidence="2">The sequence shown here is derived from an EMBL/GenBank/DDBJ whole genome shotgun (WGS) entry which is preliminary data.</text>
</comment>
<dbReference type="EMBL" id="JANBPU010000318">
    <property type="protein sequence ID" value="KAJ1912733.1"/>
    <property type="molecule type" value="Genomic_DNA"/>
</dbReference>
<protein>
    <submittedName>
        <fullName evidence="2">Uncharacterized protein</fullName>
    </submittedName>
</protein>